<feature type="transmembrane region" description="Helical" evidence="6">
    <location>
        <begin position="82"/>
        <end position="100"/>
    </location>
</feature>
<dbReference type="PRINTS" id="PR00344">
    <property type="entry name" value="BCTRLSENSOR"/>
</dbReference>
<dbReference type="InterPro" id="IPR004358">
    <property type="entry name" value="Sig_transdc_His_kin-like_C"/>
</dbReference>
<dbReference type="FunFam" id="3.30.565.10:FF:000010">
    <property type="entry name" value="Sensor histidine kinase RcsC"/>
    <property type="match status" value="1"/>
</dbReference>
<evidence type="ECO:0000256" key="5">
    <source>
        <dbReference type="PROSITE-ProRule" id="PRU00169"/>
    </source>
</evidence>
<organism evidence="9 10">
    <name type="scientific">Phenylobacterium deserti</name>
    <dbReference type="NCBI Taxonomy" id="1914756"/>
    <lineage>
        <taxon>Bacteria</taxon>
        <taxon>Pseudomonadati</taxon>
        <taxon>Pseudomonadota</taxon>
        <taxon>Alphaproteobacteria</taxon>
        <taxon>Caulobacterales</taxon>
        <taxon>Caulobacteraceae</taxon>
        <taxon>Phenylobacterium</taxon>
    </lineage>
</organism>
<dbReference type="PROSITE" id="PS50110">
    <property type="entry name" value="RESPONSE_REGULATORY"/>
    <property type="match status" value="1"/>
</dbReference>
<dbReference type="InterPro" id="IPR005467">
    <property type="entry name" value="His_kinase_dom"/>
</dbReference>
<keyword evidence="6" id="KW-0472">Membrane</keyword>
<feature type="transmembrane region" description="Helical" evidence="6">
    <location>
        <begin position="106"/>
        <end position="124"/>
    </location>
</feature>
<keyword evidence="6" id="KW-1133">Transmembrane helix</keyword>
<comment type="caution">
    <text evidence="9">The sequence shown here is derived from an EMBL/GenBank/DDBJ whole genome shotgun (WGS) entry which is preliminary data.</text>
</comment>
<feature type="transmembrane region" description="Helical" evidence="6">
    <location>
        <begin position="20"/>
        <end position="39"/>
    </location>
</feature>
<dbReference type="InterPro" id="IPR036890">
    <property type="entry name" value="HATPase_C_sf"/>
</dbReference>
<feature type="transmembrane region" description="Helical" evidence="6">
    <location>
        <begin position="45"/>
        <end position="62"/>
    </location>
</feature>
<dbReference type="CDD" id="cd17546">
    <property type="entry name" value="REC_hyHK_CKI1_RcsC-like"/>
    <property type="match status" value="1"/>
</dbReference>
<dbReference type="InterPro" id="IPR001789">
    <property type="entry name" value="Sig_transdc_resp-reg_receiver"/>
</dbReference>
<dbReference type="SMART" id="SM00388">
    <property type="entry name" value="HisKA"/>
    <property type="match status" value="1"/>
</dbReference>
<dbReference type="Gene3D" id="1.10.287.130">
    <property type="match status" value="1"/>
</dbReference>
<dbReference type="InterPro" id="IPR003594">
    <property type="entry name" value="HATPase_dom"/>
</dbReference>
<accession>A0A328APL3</accession>
<feature type="domain" description="Response regulatory" evidence="8">
    <location>
        <begin position="455"/>
        <end position="574"/>
    </location>
</feature>
<proteinExistence type="predicted"/>
<dbReference type="Gene3D" id="3.30.565.10">
    <property type="entry name" value="Histidine kinase-like ATPase, C-terminal domain"/>
    <property type="match status" value="1"/>
</dbReference>
<dbReference type="PROSITE" id="PS50109">
    <property type="entry name" value="HIS_KIN"/>
    <property type="match status" value="1"/>
</dbReference>
<dbReference type="Gene3D" id="3.40.50.2300">
    <property type="match status" value="1"/>
</dbReference>
<sequence length="584" mass="62454">MFEQIAIELFFQRAVRDHVVLRALGLAVICYALISSGLLPATSTAVWAGLLGSAEIGLRLWGRTVLHRLNEPAIARRAMRDLTIWAAVLAALYAAPPMMIFQEGSMGGAVALAICTAVLLVICAQHNLTRLMFYTSAPVPAAGVVLSILAFAPPAHAVAVVAMAAALLANARNLHHASADTFRDLVESRLKAERTTEDLHDALLSAQDANAAKSTFLATMSHEIRTPLNGVLGMAEALSHAQLDPRSAEQVQVIRSSGKALLAILNDVLDLSKIEAGRLDIQAAEFDLVAAVKDIATLFAASAAEKDVVLRTELAWAQGLYLGDPARVRQILSNLVSNAVKFTSEGEVTIRAQRTAEGVELRVSDTGIGVAPDKLAELFERFTQADGSITRRFGGTGLGLAICRELCGLMGGDIRAESKLGEGSTFVVRLPLAYLREAAVPHREEAQIQALRPMRVLCAEDNPINQLVLRTLLAELGCDPTMAANGQEALELWRGGEWDVVLMDMRMPVMDGMTAIREIRAEEKAHGRGRTAIVALTADALHEQVQAQRIAGADLHLAKPIETSALMAVLSAAEALTAQGRRAA</sequence>
<dbReference type="EC" id="2.7.13.3" evidence="2"/>
<keyword evidence="9" id="KW-0808">Transferase</keyword>
<dbReference type="Pfam" id="PF00072">
    <property type="entry name" value="Response_reg"/>
    <property type="match status" value="1"/>
</dbReference>
<name>A0A328APL3_9CAUL</name>
<dbReference type="SUPFAM" id="SSF47384">
    <property type="entry name" value="Homodimeric domain of signal transducing histidine kinase"/>
    <property type="match status" value="1"/>
</dbReference>
<evidence type="ECO:0000313" key="10">
    <source>
        <dbReference type="Proteomes" id="UP000249725"/>
    </source>
</evidence>
<dbReference type="InterPro" id="IPR003661">
    <property type="entry name" value="HisK_dim/P_dom"/>
</dbReference>
<evidence type="ECO:0000256" key="6">
    <source>
        <dbReference type="SAM" id="Phobius"/>
    </source>
</evidence>
<comment type="catalytic activity">
    <reaction evidence="1">
        <text>ATP + protein L-histidine = ADP + protein N-phospho-L-histidine.</text>
        <dbReference type="EC" id="2.7.13.3"/>
    </reaction>
</comment>
<feature type="modified residue" description="4-aspartylphosphate" evidence="5">
    <location>
        <position position="504"/>
    </location>
</feature>
<dbReference type="EMBL" id="QFYR01000001">
    <property type="protein sequence ID" value="RAK56519.1"/>
    <property type="molecule type" value="Genomic_DNA"/>
</dbReference>
<keyword evidence="6" id="KW-0812">Transmembrane</keyword>
<evidence type="ECO:0000256" key="1">
    <source>
        <dbReference type="ARBA" id="ARBA00000085"/>
    </source>
</evidence>
<dbReference type="GO" id="GO:0000155">
    <property type="term" value="F:phosphorelay sensor kinase activity"/>
    <property type="evidence" value="ECO:0007669"/>
    <property type="project" value="InterPro"/>
</dbReference>
<dbReference type="Proteomes" id="UP000249725">
    <property type="component" value="Unassembled WGS sequence"/>
</dbReference>
<dbReference type="SUPFAM" id="SSF52172">
    <property type="entry name" value="CheY-like"/>
    <property type="match status" value="1"/>
</dbReference>
<dbReference type="SUPFAM" id="SSF55874">
    <property type="entry name" value="ATPase domain of HSP90 chaperone/DNA topoisomerase II/histidine kinase"/>
    <property type="match status" value="1"/>
</dbReference>
<dbReference type="OrthoDB" id="7178349at2"/>
<evidence type="ECO:0000256" key="2">
    <source>
        <dbReference type="ARBA" id="ARBA00012438"/>
    </source>
</evidence>
<dbReference type="SMART" id="SM00387">
    <property type="entry name" value="HATPase_c"/>
    <property type="match status" value="1"/>
</dbReference>
<dbReference type="PANTHER" id="PTHR45339:SF1">
    <property type="entry name" value="HYBRID SIGNAL TRANSDUCTION HISTIDINE KINASE J"/>
    <property type="match status" value="1"/>
</dbReference>
<dbReference type="InterPro" id="IPR011006">
    <property type="entry name" value="CheY-like_superfamily"/>
</dbReference>
<gene>
    <name evidence="9" type="ORF">DJ018_00605</name>
</gene>
<dbReference type="CDD" id="cd16922">
    <property type="entry name" value="HATPase_EvgS-ArcB-TorS-like"/>
    <property type="match status" value="1"/>
</dbReference>
<feature type="domain" description="Histidine kinase" evidence="7">
    <location>
        <begin position="219"/>
        <end position="434"/>
    </location>
</feature>
<evidence type="ECO:0000256" key="4">
    <source>
        <dbReference type="ARBA" id="ARBA00023012"/>
    </source>
</evidence>
<dbReference type="RefSeq" id="WP_111512870.1">
    <property type="nucleotide sequence ID" value="NZ_QFYR01000001.1"/>
</dbReference>
<evidence type="ECO:0000259" key="8">
    <source>
        <dbReference type="PROSITE" id="PS50110"/>
    </source>
</evidence>
<evidence type="ECO:0000313" key="9">
    <source>
        <dbReference type="EMBL" id="RAK56519.1"/>
    </source>
</evidence>
<dbReference type="CDD" id="cd00082">
    <property type="entry name" value="HisKA"/>
    <property type="match status" value="1"/>
</dbReference>
<reference evidence="10" key="1">
    <citation type="submission" date="2018-05" db="EMBL/GenBank/DDBJ databases">
        <authorList>
            <person name="Li X."/>
        </authorList>
    </citation>
    <scope>NUCLEOTIDE SEQUENCE [LARGE SCALE GENOMIC DNA]</scope>
    <source>
        <strain evidence="10">YIM 73061</strain>
    </source>
</reference>
<dbReference type="PANTHER" id="PTHR45339">
    <property type="entry name" value="HYBRID SIGNAL TRANSDUCTION HISTIDINE KINASE J"/>
    <property type="match status" value="1"/>
</dbReference>
<keyword evidence="4" id="KW-0902">Two-component regulatory system</keyword>
<dbReference type="InterPro" id="IPR036097">
    <property type="entry name" value="HisK_dim/P_sf"/>
</dbReference>
<evidence type="ECO:0000259" key="7">
    <source>
        <dbReference type="PROSITE" id="PS50109"/>
    </source>
</evidence>
<dbReference type="Pfam" id="PF02518">
    <property type="entry name" value="HATPase_c"/>
    <property type="match status" value="1"/>
</dbReference>
<dbReference type="Pfam" id="PF00512">
    <property type="entry name" value="HisKA"/>
    <property type="match status" value="1"/>
</dbReference>
<keyword evidence="3 5" id="KW-0597">Phosphoprotein</keyword>
<keyword evidence="10" id="KW-1185">Reference proteome</keyword>
<dbReference type="AlphaFoldDB" id="A0A328APL3"/>
<evidence type="ECO:0000256" key="3">
    <source>
        <dbReference type="ARBA" id="ARBA00022553"/>
    </source>
</evidence>
<protein>
    <recommendedName>
        <fullName evidence="2">histidine kinase</fullName>
        <ecNumber evidence="2">2.7.13.3</ecNumber>
    </recommendedName>
</protein>
<keyword evidence="9" id="KW-0418">Kinase</keyword>
<dbReference type="SMART" id="SM00448">
    <property type="entry name" value="REC"/>
    <property type="match status" value="1"/>
</dbReference>